<reference evidence="2 3" key="1">
    <citation type="submission" date="2020-06" db="EMBL/GenBank/DDBJ databases">
        <title>Sulfitobacter algicola sp. nov., isolated from green algae.</title>
        <authorList>
            <person name="Wang C."/>
        </authorList>
    </citation>
    <scope>NUCLEOTIDE SEQUENCE [LARGE SCALE GENOMIC DNA]</scope>
    <source>
        <strain evidence="2 3">1151</strain>
    </source>
</reference>
<feature type="region of interest" description="Disordered" evidence="1">
    <location>
        <begin position="187"/>
        <end position="211"/>
    </location>
</feature>
<dbReference type="Pfam" id="PF22011">
    <property type="entry name" value="DUF6931"/>
    <property type="match status" value="1"/>
</dbReference>
<protein>
    <recommendedName>
        <fullName evidence="4">Secreted protein</fullName>
    </recommendedName>
</protein>
<evidence type="ECO:0000313" key="2">
    <source>
        <dbReference type="EMBL" id="NSX53687.1"/>
    </source>
</evidence>
<organism evidence="2 3">
    <name type="scientific">Parasulfitobacter algicola</name>
    <dbReference type="NCBI Taxonomy" id="2614809"/>
    <lineage>
        <taxon>Bacteria</taxon>
        <taxon>Pseudomonadati</taxon>
        <taxon>Pseudomonadota</taxon>
        <taxon>Alphaproteobacteria</taxon>
        <taxon>Rhodobacterales</taxon>
        <taxon>Roseobacteraceae</taxon>
        <taxon>Parasulfitobacter</taxon>
    </lineage>
</organism>
<dbReference type="EMBL" id="JABUFE010000001">
    <property type="protein sequence ID" value="NSX53687.1"/>
    <property type="molecule type" value="Genomic_DNA"/>
</dbReference>
<accession>A0ABX2ILD6</accession>
<dbReference type="Proteomes" id="UP000777935">
    <property type="component" value="Unassembled WGS sequence"/>
</dbReference>
<evidence type="ECO:0008006" key="4">
    <source>
        <dbReference type="Google" id="ProtNLM"/>
    </source>
</evidence>
<evidence type="ECO:0000256" key="1">
    <source>
        <dbReference type="SAM" id="MobiDB-lite"/>
    </source>
</evidence>
<name>A0ABX2ILD6_9RHOB</name>
<comment type="caution">
    <text evidence="2">The sequence shown here is derived from an EMBL/GenBank/DDBJ whole genome shotgun (WGS) entry which is preliminary data.</text>
</comment>
<gene>
    <name evidence="2" type="ORF">HRQ87_02630</name>
</gene>
<sequence length="211" mass="22335">MDPRFGALKKVPDHPAARTMAHNNVVLQTPVDAAANASVAEVLSELDAKGALIDMLQLLAHALPAREATWWACLSARDTLPDGKLTPSVKAAEAWVLQPSEETRTRAREALDTAHNEDETVLCAMAASFANGTLGPGQHEDYEAPPGAVGVAAFSMALTSLFHDEDQIDTHGRLLLERALDIARGGNGRMDKPAMTKAATTESGGHANDPV</sequence>
<evidence type="ECO:0000313" key="3">
    <source>
        <dbReference type="Proteomes" id="UP000777935"/>
    </source>
</evidence>
<dbReference type="InterPro" id="IPR053855">
    <property type="entry name" value="DUF6931"/>
</dbReference>
<proteinExistence type="predicted"/>
<keyword evidence="3" id="KW-1185">Reference proteome</keyword>